<organism evidence="2 3">
    <name type="scientific">Conexibacter arvalis</name>
    <dbReference type="NCBI Taxonomy" id="912552"/>
    <lineage>
        <taxon>Bacteria</taxon>
        <taxon>Bacillati</taxon>
        <taxon>Actinomycetota</taxon>
        <taxon>Thermoleophilia</taxon>
        <taxon>Solirubrobacterales</taxon>
        <taxon>Conexibacteraceae</taxon>
        <taxon>Conexibacter</taxon>
    </lineage>
</organism>
<sequence>MDHARSRAGARPWRSLLCGAVSLTALLLCLTAGPAAADCTTGGSSCLPGTGYSTDVTWNCGAIDDTYDCYYNSTTNPALADIRSWGWGSAAYNGSGSSYVCVYGGGSFYACGTNIARACFYANCNAQSLLSFRLWVKNITGTHTVWGHGMS</sequence>
<name>A0A840IF80_9ACTN</name>
<proteinExistence type="predicted"/>
<feature type="signal peptide" evidence="1">
    <location>
        <begin position="1"/>
        <end position="37"/>
    </location>
</feature>
<feature type="chain" id="PRO_5032675085" evidence="1">
    <location>
        <begin position="38"/>
        <end position="151"/>
    </location>
</feature>
<keyword evidence="3" id="KW-1185">Reference proteome</keyword>
<dbReference type="EMBL" id="JACHNU010000003">
    <property type="protein sequence ID" value="MBB4662975.1"/>
    <property type="molecule type" value="Genomic_DNA"/>
</dbReference>
<protein>
    <submittedName>
        <fullName evidence="2">Uncharacterized protein</fullName>
    </submittedName>
</protein>
<reference evidence="2 3" key="1">
    <citation type="submission" date="2020-08" db="EMBL/GenBank/DDBJ databases">
        <title>Genomic Encyclopedia of Archaeal and Bacterial Type Strains, Phase II (KMG-II): from individual species to whole genera.</title>
        <authorList>
            <person name="Goeker M."/>
        </authorList>
    </citation>
    <scope>NUCLEOTIDE SEQUENCE [LARGE SCALE GENOMIC DNA]</scope>
    <source>
        <strain evidence="2 3">DSM 23288</strain>
    </source>
</reference>
<keyword evidence="1" id="KW-0732">Signal</keyword>
<evidence type="ECO:0000256" key="1">
    <source>
        <dbReference type="SAM" id="SignalP"/>
    </source>
</evidence>
<accession>A0A840IF80</accession>
<comment type="caution">
    <text evidence="2">The sequence shown here is derived from an EMBL/GenBank/DDBJ whole genome shotgun (WGS) entry which is preliminary data.</text>
</comment>
<evidence type="ECO:0000313" key="2">
    <source>
        <dbReference type="EMBL" id="MBB4662975.1"/>
    </source>
</evidence>
<dbReference type="AlphaFoldDB" id="A0A840IF80"/>
<gene>
    <name evidence="2" type="ORF">BDZ31_002564</name>
</gene>
<dbReference type="Proteomes" id="UP000585272">
    <property type="component" value="Unassembled WGS sequence"/>
</dbReference>
<dbReference type="RefSeq" id="WP_183342637.1">
    <property type="nucleotide sequence ID" value="NZ_JACHNU010000003.1"/>
</dbReference>
<evidence type="ECO:0000313" key="3">
    <source>
        <dbReference type="Proteomes" id="UP000585272"/>
    </source>
</evidence>